<keyword evidence="2" id="KW-0966">Cell projection</keyword>
<evidence type="ECO:0000313" key="2">
    <source>
        <dbReference type="EMBL" id="TQV81722.1"/>
    </source>
</evidence>
<keyword evidence="1" id="KW-0472">Membrane</keyword>
<feature type="transmembrane region" description="Helical" evidence="1">
    <location>
        <begin position="135"/>
        <end position="153"/>
    </location>
</feature>
<sequence length="387" mass="42081">MNRPKRYLIHMSIFLVLVGLAVFALSDKVIDAFQANELFNGLILFVLALGIVYIFLQVWRLNPEIAWLDNLRRESKGGLVFPGTLSEERPPRLLGPMANMLGDRAGRLSLSTISMRTLLDGIHSRIEESHELSRYLIGLLIFLGLLGTFWGLLETVTAVGDTIGGLNGAIDDPASLFEELKSGLATPLAGMGTAFSSSLFGLAGSLVLGFLELQAGQAHNRFLNELEEWLSGVTKLSSGSVSGDGDQSVPAYIQALLEKTADSLDQLQRTISRGEEDRASMTQGLSGLTDRLSTLTDQMRTEQGVLMKMAENQAQLKQVMTKLVEGDAMAAPAGLDDASKTHLRNVDLRLERIAADLSSGRENAIQEIRGEIRLLTRTIAAIAEESE</sequence>
<organism evidence="2 3">
    <name type="scientific">Denitrobaculum tricleocarpae</name>
    <dbReference type="NCBI Taxonomy" id="2591009"/>
    <lineage>
        <taxon>Bacteria</taxon>
        <taxon>Pseudomonadati</taxon>
        <taxon>Pseudomonadota</taxon>
        <taxon>Alphaproteobacteria</taxon>
        <taxon>Rhodospirillales</taxon>
        <taxon>Rhodospirillaceae</taxon>
        <taxon>Denitrobaculum</taxon>
    </lineage>
</organism>
<name>A0A545TWX8_9PROT</name>
<protein>
    <submittedName>
        <fullName evidence="2">Flagellar motor protein MotA</fullName>
    </submittedName>
</protein>
<dbReference type="RefSeq" id="WP_142895353.1">
    <property type="nucleotide sequence ID" value="NZ_ML660053.1"/>
</dbReference>
<proteinExistence type="predicted"/>
<feature type="transmembrane region" description="Helical" evidence="1">
    <location>
        <begin position="38"/>
        <end position="56"/>
    </location>
</feature>
<dbReference type="AlphaFoldDB" id="A0A545TWX8"/>
<comment type="caution">
    <text evidence="2">The sequence shown here is derived from an EMBL/GenBank/DDBJ whole genome shotgun (WGS) entry which is preliminary data.</text>
</comment>
<dbReference type="EMBL" id="VHSH01000002">
    <property type="protein sequence ID" value="TQV81722.1"/>
    <property type="molecule type" value="Genomic_DNA"/>
</dbReference>
<keyword evidence="1" id="KW-0812">Transmembrane</keyword>
<evidence type="ECO:0000256" key="1">
    <source>
        <dbReference type="SAM" id="Phobius"/>
    </source>
</evidence>
<keyword evidence="1" id="KW-1133">Transmembrane helix</keyword>
<keyword evidence="2" id="KW-0282">Flagellum</keyword>
<feature type="transmembrane region" description="Helical" evidence="1">
    <location>
        <begin position="188"/>
        <end position="211"/>
    </location>
</feature>
<dbReference type="Proteomes" id="UP000315252">
    <property type="component" value="Unassembled WGS sequence"/>
</dbReference>
<reference evidence="2 3" key="1">
    <citation type="submission" date="2019-06" db="EMBL/GenBank/DDBJ databases">
        <title>Whole genome sequence for Rhodospirillaceae sp. R148.</title>
        <authorList>
            <person name="Wang G."/>
        </authorList>
    </citation>
    <scope>NUCLEOTIDE SEQUENCE [LARGE SCALE GENOMIC DNA]</scope>
    <source>
        <strain evidence="2 3">R148</strain>
    </source>
</reference>
<keyword evidence="3" id="KW-1185">Reference proteome</keyword>
<dbReference type="OrthoDB" id="9794540at2"/>
<keyword evidence="2" id="KW-0969">Cilium</keyword>
<accession>A0A545TWX8</accession>
<evidence type="ECO:0000313" key="3">
    <source>
        <dbReference type="Proteomes" id="UP000315252"/>
    </source>
</evidence>
<gene>
    <name evidence="2" type="ORF">FKG95_05600</name>
</gene>
<feature type="transmembrane region" description="Helical" evidence="1">
    <location>
        <begin position="7"/>
        <end position="26"/>
    </location>
</feature>